<dbReference type="InterPro" id="IPR003597">
    <property type="entry name" value="Ig_C1-set"/>
</dbReference>
<feature type="transmembrane region" description="Helical" evidence="4">
    <location>
        <begin position="441"/>
        <end position="464"/>
    </location>
</feature>
<keyword evidence="3" id="KW-0325">Glycoprotein</keyword>
<dbReference type="eggNOG" id="ENOG502S1XD">
    <property type="taxonomic scope" value="Eukaryota"/>
</dbReference>
<dbReference type="PROSITE" id="PS50835">
    <property type="entry name" value="IG_LIKE"/>
    <property type="match status" value="3"/>
</dbReference>
<dbReference type="HOGENOM" id="CLU_560146_0_0_1"/>
<feature type="chain" id="PRO_5012791002" description="Ig-like domain-containing protein" evidence="5">
    <location>
        <begin position="24"/>
        <end position="469"/>
    </location>
</feature>
<reference evidence="8" key="1">
    <citation type="journal article" date="2011" name="Nature">
        <title>A high-resolution map of human evolutionary constraint using 29 mammals.</title>
        <authorList>
            <person name="Lindblad-Toh K."/>
            <person name="Garber M."/>
            <person name="Zuk O."/>
            <person name="Lin M.F."/>
            <person name="Parker B.J."/>
            <person name="Washietl S."/>
            <person name="Kheradpour P."/>
            <person name="Ernst J."/>
            <person name="Jordan G."/>
            <person name="Mauceli E."/>
            <person name="Ward L.D."/>
            <person name="Lowe C.B."/>
            <person name="Holloway A.K."/>
            <person name="Clamp M."/>
            <person name="Gnerre S."/>
            <person name="Alfoldi J."/>
            <person name="Beal K."/>
            <person name="Chang J."/>
            <person name="Clawson H."/>
            <person name="Cuff J."/>
            <person name="Di Palma F."/>
            <person name="Fitzgerald S."/>
            <person name="Flicek P."/>
            <person name="Guttman M."/>
            <person name="Hubisz M.J."/>
            <person name="Jaffe D.B."/>
            <person name="Jungreis I."/>
            <person name="Kent W.J."/>
            <person name="Kostka D."/>
            <person name="Lara M."/>
            <person name="Martins A.L."/>
            <person name="Massingham T."/>
            <person name="Moltke I."/>
            <person name="Raney B.J."/>
            <person name="Rasmussen M.D."/>
            <person name="Robinson J."/>
            <person name="Stark A."/>
            <person name="Vilella A.J."/>
            <person name="Wen J."/>
            <person name="Xie X."/>
            <person name="Zody M.C."/>
            <person name="Baldwin J."/>
            <person name="Bloom T."/>
            <person name="Chin C.W."/>
            <person name="Heiman D."/>
            <person name="Nicol R."/>
            <person name="Nusbaum C."/>
            <person name="Young S."/>
            <person name="Wilkinson J."/>
            <person name="Worley K.C."/>
            <person name="Kovar C.L."/>
            <person name="Muzny D.M."/>
            <person name="Gibbs R.A."/>
            <person name="Cree A."/>
            <person name="Dihn H.H."/>
            <person name="Fowler G."/>
            <person name="Jhangiani S."/>
            <person name="Joshi V."/>
            <person name="Lee S."/>
            <person name="Lewis L.R."/>
            <person name="Nazareth L.V."/>
            <person name="Okwuonu G."/>
            <person name="Santibanez J."/>
            <person name="Warren W.C."/>
            <person name="Mardis E.R."/>
            <person name="Weinstock G.M."/>
            <person name="Wilson R.K."/>
            <person name="Delehaunty K."/>
            <person name="Dooling D."/>
            <person name="Fronik C."/>
            <person name="Fulton L."/>
            <person name="Fulton B."/>
            <person name="Graves T."/>
            <person name="Minx P."/>
            <person name="Sodergren E."/>
            <person name="Birney E."/>
            <person name="Margulies E.H."/>
            <person name="Herrero J."/>
            <person name="Green E.D."/>
            <person name="Haussler D."/>
            <person name="Siepel A."/>
            <person name="Goldman N."/>
            <person name="Pollard K.S."/>
            <person name="Pedersen J.S."/>
            <person name="Lander E.S."/>
            <person name="Kellis M."/>
        </authorList>
    </citation>
    <scope>NUCLEOTIDE SEQUENCE [LARGE SCALE GENOMIC DNA]</scope>
    <source>
        <strain evidence="8">2N</strain>
    </source>
</reference>
<name>H0W491_CAVPO</name>
<sequence>MSPTLGQALCPLLTILQLGLTAGQPFISLMGPSQRIIPDISEPFNCTAGPFSSRDANVTWFKNSDEHPASVQHHMADNKGMYSISSKAWVTLTGEDILSHITCEVTHSDLQEPVRMTMNLSQVLYIIPSLNITKSSESSDHDHHRVNLTCHVNHFYPSHLKLIWMKNGHKILEEFPEVTSNLDGTYSLEHKLPEEVTLDGSEFACWVVQGDQAPVKAAITVQASRKSTGEISASLEGPQQRSEPGTSIQLMYTLIRLQTRHVTMTCFKNNHKLQTKSQTKVFSGGDTYNITSTVFVPLNKDDMLSFVHCEVKQKSTLILQKNISLSQYLRVPPAVTVSHSPISSGLVTITCHVQRFYPENVHIIWLEDCHTLKGTAELVFKRNTDGSYTKQCSQLVNISVQGPERVFTCRVQQEKQDFIQAKPHLMAISALWYLGQETSAFIFMAFVLGLKVLLVVSFTVTYVCRWWNL</sequence>
<dbReference type="EMBL" id="AAKN02012845">
    <property type="status" value="NOT_ANNOTATED_CDS"/>
    <property type="molecule type" value="Genomic_DNA"/>
</dbReference>
<dbReference type="Pfam" id="PF07654">
    <property type="entry name" value="C1-set"/>
    <property type="match status" value="2"/>
</dbReference>
<dbReference type="FunFam" id="2.60.40.10:FF:001726">
    <property type="entry name" value="Signal-regulatory protein beta 3"/>
    <property type="match status" value="2"/>
</dbReference>
<evidence type="ECO:0000256" key="1">
    <source>
        <dbReference type="ARBA" id="ARBA00004479"/>
    </source>
</evidence>
<keyword evidence="5" id="KW-0732">Signal</keyword>
<feature type="domain" description="Ig-like" evidence="6">
    <location>
        <begin position="128"/>
        <end position="222"/>
    </location>
</feature>
<comment type="subcellular location">
    <subcellularLocation>
        <location evidence="1">Membrane</location>
        <topology evidence="1">Single-pass type I membrane protein</topology>
    </subcellularLocation>
</comment>
<dbReference type="GO" id="GO:0016020">
    <property type="term" value="C:membrane"/>
    <property type="evidence" value="ECO:0007669"/>
    <property type="project" value="UniProtKB-SubCell"/>
</dbReference>
<keyword evidence="4" id="KW-1133">Transmembrane helix</keyword>
<dbReference type="InterPro" id="IPR013162">
    <property type="entry name" value="CD80_C2-set"/>
</dbReference>
<dbReference type="GeneTree" id="ENSGT00960000186656"/>
<reference evidence="7" key="2">
    <citation type="submission" date="2025-08" db="UniProtKB">
        <authorList>
            <consortium name="Ensembl"/>
        </authorList>
    </citation>
    <scope>IDENTIFICATION</scope>
    <source>
        <strain evidence="7">2N</strain>
    </source>
</reference>
<dbReference type="Bgee" id="ENSCPOG00000019652">
    <property type="expression patterns" value="Expressed in zone of skin"/>
</dbReference>
<proteinExistence type="predicted"/>
<keyword evidence="2" id="KW-1015">Disulfide bond</keyword>
<dbReference type="SUPFAM" id="SSF48726">
    <property type="entry name" value="Immunoglobulin"/>
    <property type="match status" value="3"/>
</dbReference>
<evidence type="ECO:0000313" key="8">
    <source>
        <dbReference type="Proteomes" id="UP000005447"/>
    </source>
</evidence>
<keyword evidence="8" id="KW-1185">Reference proteome</keyword>
<gene>
    <name evidence="7" type="primary">LOC100719905</name>
</gene>
<dbReference type="Ensembl" id="ENSCPOT00000024131.2">
    <property type="protein sequence ID" value="ENSCPOP00000017791.2"/>
    <property type="gene ID" value="ENSCPOG00000019652.2"/>
</dbReference>
<keyword evidence="4" id="KW-0812">Transmembrane</keyword>
<dbReference type="AlphaFoldDB" id="H0W491"/>
<organism evidence="7 8">
    <name type="scientific">Cavia porcellus</name>
    <name type="common">Guinea pig</name>
    <dbReference type="NCBI Taxonomy" id="10141"/>
    <lineage>
        <taxon>Eukaryota</taxon>
        <taxon>Metazoa</taxon>
        <taxon>Chordata</taxon>
        <taxon>Craniata</taxon>
        <taxon>Vertebrata</taxon>
        <taxon>Euteleostomi</taxon>
        <taxon>Mammalia</taxon>
        <taxon>Eutheria</taxon>
        <taxon>Euarchontoglires</taxon>
        <taxon>Glires</taxon>
        <taxon>Rodentia</taxon>
        <taxon>Hystricomorpha</taxon>
        <taxon>Caviidae</taxon>
        <taxon>Cavia</taxon>
    </lineage>
</organism>
<dbReference type="PANTHER" id="PTHR19971">
    <property type="entry name" value="SIGNAL-REGULATORY PROTEIN BETA"/>
    <property type="match status" value="1"/>
</dbReference>
<evidence type="ECO:0000259" key="6">
    <source>
        <dbReference type="PROSITE" id="PS50835"/>
    </source>
</evidence>
<reference evidence="7" key="3">
    <citation type="submission" date="2025-09" db="UniProtKB">
        <authorList>
            <consortium name="Ensembl"/>
        </authorList>
    </citation>
    <scope>IDENTIFICATION</scope>
    <source>
        <strain evidence="7">2N</strain>
    </source>
</reference>
<dbReference type="Gene3D" id="2.60.40.10">
    <property type="entry name" value="Immunoglobulins"/>
    <property type="match status" value="4"/>
</dbReference>
<feature type="domain" description="Ig-like" evidence="6">
    <location>
        <begin position="333"/>
        <end position="420"/>
    </location>
</feature>
<dbReference type="VEuPathDB" id="HostDB:ENSCPOG00000019652"/>
<dbReference type="Proteomes" id="UP000005447">
    <property type="component" value="Unassembled WGS sequence"/>
</dbReference>
<feature type="signal peptide" evidence="5">
    <location>
        <begin position="1"/>
        <end position="23"/>
    </location>
</feature>
<accession>H0W491</accession>
<keyword evidence="4" id="KW-0472">Membrane</keyword>
<dbReference type="InterPro" id="IPR013783">
    <property type="entry name" value="Ig-like_fold"/>
</dbReference>
<dbReference type="FunCoup" id="H0W491">
    <property type="interactions" value="176"/>
</dbReference>
<evidence type="ECO:0000256" key="4">
    <source>
        <dbReference type="SAM" id="Phobius"/>
    </source>
</evidence>
<evidence type="ECO:0000256" key="2">
    <source>
        <dbReference type="ARBA" id="ARBA00023157"/>
    </source>
</evidence>
<evidence type="ECO:0000313" key="7">
    <source>
        <dbReference type="Ensembl" id="ENSCPOP00000017791.2"/>
    </source>
</evidence>
<dbReference type="InterPro" id="IPR036179">
    <property type="entry name" value="Ig-like_dom_sf"/>
</dbReference>
<dbReference type="InterPro" id="IPR007110">
    <property type="entry name" value="Ig-like_dom"/>
</dbReference>
<protein>
    <recommendedName>
        <fullName evidence="6">Ig-like domain-containing protein</fullName>
    </recommendedName>
</protein>
<dbReference type="InterPro" id="IPR051755">
    <property type="entry name" value="Ig-like_CS_Receptor"/>
</dbReference>
<evidence type="ECO:0000256" key="5">
    <source>
        <dbReference type="SAM" id="SignalP"/>
    </source>
</evidence>
<dbReference type="Pfam" id="PF08205">
    <property type="entry name" value="C2-set_2"/>
    <property type="match status" value="1"/>
</dbReference>
<feature type="domain" description="Ig-like" evidence="6">
    <location>
        <begin position="25"/>
        <end position="121"/>
    </location>
</feature>
<dbReference type="InParanoid" id="H0W491"/>
<evidence type="ECO:0000256" key="3">
    <source>
        <dbReference type="ARBA" id="ARBA00023180"/>
    </source>
</evidence>
<dbReference type="SMART" id="SM00407">
    <property type="entry name" value="IGc1"/>
    <property type="match status" value="3"/>
</dbReference>
<dbReference type="STRING" id="10141.ENSCPOP00000017791"/>
<dbReference type="OMA" id="YICRRWN"/>